<dbReference type="EMBL" id="JACEIK010008380">
    <property type="protein sequence ID" value="MCE3051326.1"/>
    <property type="molecule type" value="Genomic_DNA"/>
</dbReference>
<keyword evidence="1" id="KW-0732">Signal</keyword>
<comment type="caution">
    <text evidence="2">The sequence shown here is derived from an EMBL/GenBank/DDBJ whole genome shotgun (WGS) entry which is preliminary data.</text>
</comment>
<feature type="chain" id="PRO_5046978020" evidence="1">
    <location>
        <begin position="19"/>
        <end position="78"/>
    </location>
</feature>
<feature type="non-terminal residue" evidence="2">
    <location>
        <position position="78"/>
    </location>
</feature>
<proteinExistence type="predicted"/>
<reference evidence="2 3" key="1">
    <citation type="journal article" date="2021" name="BMC Genomics">
        <title>Datura genome reveals duplications of psychoactive alkaloid biosynthetic genes and high mutation rate following tissue culture.</title>
        <authorList>
            <person name="Rajewski A."/>
            <person name="Carter-House D."/>
            <person name="Stajich J."/>
            <person name="Litt A."/>
        </authorList>
    </citation>
    <scope>NUCLEOTIDE SEQUENCE [LARGE SCALE GENOMIC DNA]</scope>
    <source>
        <strain evidence="2">AR-01</strain>
    </source>
</reference>
<protein>
    <submittedName>
        <fullName evidence="2">Uncharacterized protein</fullName>
    </submittedName>
</protein>
<evidence type="ECO:0000313" key="2">
    <source>
        <dbReference type="EMBL" id="MCE3051326.1"/>
    </source>
</evidence>
<sequence length="78" mass="9097">IWFKKLIMQILLFNHIDASTFKIEGNIYTILKAKWLFQNSTNDDLHQNLKNFLGVCEMHKQNNMSEEAIPQRSSSSLA</sequence>
<evidence type="ECO:0000313" key="3">
    <source>
        <dbReference type="Proteomes" id="UP000823775"/>
    </source>
</evidence>
<feature type="signal peptide" evidence="1">
    <location>
        <begin position="1"/>
        <end position="18"/>
    </location>
</feature>
<gene>
    <name evidence="2" type="ORF">HAX54_049457</name>
</gene>
<keyword evidence="3" id="KW-1185">Reference proteome</keyword>
<organism evidence="2 3">
    <name type="scientific">Datura stramonium</name>
    <name type="common">Jimsonweed</name>
    <name type="synonym">Common thornapple</name>
    <dbReference type="NCBI Taxonomy" id="4076"/>
    <lineage>
        <taxon>Eukaryota</taxon>
        <taxon>Viridiplantae</taxon>
        <taxon>Streptophyta</taxon>
        <taxon>Embryophyta</taxon>
        <taxon>Tracheophyta</taxon>
        <taxon>Spermatophyta</taxon>
        <taxon>Magnoliopsida</taxon>
        <taxon>eudicotyledons</taxon>
        <taxon>Gunneridae</taxon>
        <taxon>Pentapetalae</taxon>
        <taxon>asterids</taxon>
        <taxon>lamiids</taxon>
        <taxon>Solanales</taxon>
        <taxon>Solanaceae</taxon>
        <taxon>Solanoideae</taxon>
        <taxon>Datureae</taxon>
        <taxon>Datura</taxon>
    </lineage>
</organism>
<feature type="non-terminal residue" evidence="2">
    <location>
        <position position="1"/>
    </location>
</feature>
<name>A0ABS8WN24_DATST</name>
<evidence type="ECO:0000256" key="1">
    <source>
        <dbReference type="SAM" id="SignalP"/>
    </source>
</evidence>
<accession>A0ABS8WN24</accession>
<dbReference type="Proteomes" id="UP000823775">
    <property type="component" value="Unassembled WGS sequence"/>
</dbReference>